<evidence type="ECO:0000313" key="3">
    <source>
        <dbReference type="Proteomes" id="UP001066276"/>
    </source>
</evidence>
<protein>
    <submittedName>
        <fullName evidence="2">Uncharacterized protein</fullName>
    </submittedName>
</protein>
<gene>
    <name evidence="2" type="ORF">NDU88_003596</name>
</gene>
<organism evidence="2 3">
    <name type="scientific">Pleurodeles waltl</name>
    <name type="common">Iberian ribbed newt</name>
    <dbReference type="NCBI Taxonomy" id="8319"/>
    <lineage>
        <taxon>Eukaryota</taxon>
        <taxon>Metazoa</taxon>
        <taxon>Chordata</taxon>
        <taxon>Craniata</taxon>
        <taxon>Vertebrata</taxon>
        <taxon>Euteleostomi</taxon>
        <taxon>Amphibia</taxon>
        <taxon>Batrachia</taxon>
        <taxon>Caudata</taxon>
        <taxon>Salamandroidea</taxon>
        <taxon>Salamandridae</taxon>
        <taxon>Pleurodelinae</taxon>
        <taxon>Pleurodeles</taxon>
    </lineage>
</organism>
<proteinExistence type="predicted"/>
<evidence type="ECO:0000313" key="2">
    <source>
        <dbReference type="EMBL" id="KAJ1163133.1"/>
    </source>
</evidence>
<keyword evidence="3" id="KW-1185">Reference proteome</keyword>
<dbReference type="AlphaFoldDB" id="A0AAV7SGC9"/>
<name>A0AAV7SGC9_PLEWA</name>
<accession>A0AAV7SGC9</accession>
<feature type="compositionally biased region" description="Basic and acidic residues" evidence="1">
    <location>
        <begin position="131"/>
        <end position="152"/>
    </location>
</feature>
<dbReference type="Proteomes" id="UP001066276">
    <property type="component" value="Chromosome 4_2"/>
</dbReference>
<feature type="region of interest" description="Disordered" evidence="1">
    <location>
        <begin position="131"/>
        <end position="201"/>
    </location>
</feature>
<sequence length="201" mass="21737">MAAAKGGTCSTGTQAASVDPKEATLERWLTKYLLASSHVCRGWGRSSWGRGNGGCLGFKAFLKALIDPNQGECRPGRLSVNPAQDAPEWRLPCDVCGEKDGLPCSLGNGNAGTSLGNPDIRVPYRTKREDGLHLGEAEDAENAKPTERKENEETTEDEERKEDDDGRRNGTAWFPRERPTSGEQKGTVIHAQTATPQEGRG</sequence>
<comment type="caution">
    <text evidence="2">The sequence shown here is derived from an EMBL/GenBank/DDBJ whole genome shotgun (WGS) entry which is preliminary data.</text>
</comment>
<dbReference type="EMBL" id="JANPWB010000008">
    <property type="protein sequence ID" value="KAJ1163133.1"/>
    <property type="molecule type" value="Genomic_DNA"/>
</dbReference>
<evidence type="ECO:0000256" key="1">
    <source>
        <dbReference type="SAM" id="MobiDB-lite"/>
    </source>
</evidence>
<feature type="compositionally biased region" description="Polar residues" evidence="1">
    <location>
        <begin position="190"/>
        <end position="201"/>
    </location>
</feature>
<feature type="compositionally biased region" description="Acidic residues" evidence="1">
    <location>
        <begin position="153"/>
        <end position="162"/>
    </location>
</feature>
<reference evidence="2" key="1">
    <citation type="journal article" date="2022" name="bioRxiv">
        <title>Sequencing and chromosome-scale assembly of the giantPleurodeles waltlgenome.</title>
        <authorList>
            <person name="Brown T."/>
            <person name="Elewa A."/>
            <person name="Iarovenko S."/>
            <person name="Subramanian E."/>
            <person name="Araus A.J."/>
            <person name="Petzold A."/>
            <person name="Susuki M."/>
            <person name="Suzuki K.-i.T."/>
            <person name="Hayashi T."/>
            <person name="Toyoda A."/>
            <person name="Oliveira C."/>
            <person name="Osipova E."/>
            <person name="Leigh N.D."/>
            <person name="Simon A."/>
            <person name="Yun M.H."/>
        </authorList>
    </citation>
    <scope>NUCLEOTIDE SEQUENCE</scope>
    <source>
        <strain evidence="2">20211129_DDA</strain>
        <tissue evidence="2">Liver</tissue>
    </source>
</reference>